<feature type="region of interest" description="Disordered" evidence="1">
    <location>
        <begin position="639"/>
        <end position="672"/>
    </location>
</feature>
<proteinExistence type="predicted"/>
<feature type="compositionally biased region" description="Pro residues" evidence="1">
    <location>
        <begin position="115"/>
        <end position="125"/>
    </location>
</feature>
<evidence type="ECO:0000256" key="1">
    <source>
        <dbReference type="SAM" id="MobiDB-lite"/>
    </source>
</evidence>
<keyword evidence="3" id="KW-1185">Reference proteome</keyword>
<feature type="compositionally biased region" description="Low complexity" evidence="1">
    <location>
        <begin position="126"/>
        <end position="135"/>
    </location>
</feature>
<dbReference type="AlphaFoldDB" id="R0JPH9"/>
<evidence type="ECO:0000313" key="3">
    <source>
        <dbReference type="Proteomes" id="UP000296049"/>
    </source>
</evidence>
<dbReference type="Proteomes" id="UP000296049">
    <property type="component" value="Unassembled WGS sequence"/>
</dbReference>
<reference evidence="3" key="1">
    <citation type="journal article" date="2013" name="Nat. Genet.">
        <title>The duck genome and transcriptome provide insight into an avian influenza virus reservoir species.</title>
        <authorList>
            <person name="Huang Y."/>
            <person name="Li Y."/>
            <person name="Burt D.W."/>
            <person name="Chen H."/>
            <person name="Zhang Y."/>
            <person name="Qian W."/>
            <person name="Kim H."/>
            <person name="Gan S."/>
            <person name="Zhao Y."/>
            <person name="Li J."/>
            <person name="Yi K."/>
            <person name="Feng H."/>
            <person name="Zhu P."/>
            <person name="Li B."/>
            <person name="Liu Q."/>
            <person name="Fairley S."/>
            <person name="Magor K.E."/>
            <person name="Du Z."/>
            <person name="Hu X."/>
            <person name="Goodman L."/>
            <person name="Tafer H."/>
            <person name="Vignal A."/>
            <person name="Lee T."/>
            <person name="Kim K.W."/>
            <person name="Sheng Z."/>
            <person name="An Y."/>
            <person name="Searle S."/>
            <person name="Herrero J."/>
            <person name="Groenen M.A."/>
            <person name="Crooijmans R.P."/>
            <person name="Faraut T."/>
            <person name="Cai Q."/>
            <person name="Webster R.G."/>
            <person name="Aldridge J.R."/>
            <person name="Warren W.C."/>
            <person name="Bartschat S."/>
            <person name="Kehr S."/>
            <person name="Marz M."/>
            <person name="Stadler P.F."/>
            <person name="Smith J."/>
            <person name="Kraus R.H."/>
            <person name="Zhao Y."/>
            <person name="Ren L."/>
            <person name="Fei J."/>
            <person name="Morisson M."/>
            <person name="Kaiser P."/>
            <person name="Griffin D.K."/>
            <person name="Rao M."/>
            <person name="Pitel F."/>
            <person name="Wang J."/>
            <person name="Li N."/>
        </authorList>
    </citation>
    <scope>NUCLEOTIDE SEQUENCE [LARGE SCALE GENOMIC DNA]</scope>
</reference>
<dbReference type="EMBL" id="KB743388">
    <property type="protein sequence ID" value="EOA99056.1"/>
    <property type="molecule type" value="Genomic_DNA"/>
</dbReference>
<gene>
    <name evidence="2" type="ORF">Anapl_17200</name>
</gene>
<organism evidence="2 3">
    <name type="scientific">Anas platyrhynchos</name>
    <name type="common">Mallard</name>
    <name type="synonym">Anas boschas</name>
    <dbReference type="NCBI Taxonomy" id="8839"/>
    <lineage>
        <taxon>Eukaryota</taxon>
        <taxon>Metazoa</taxon>
        <taxon>Chordata</taxon>
        <taxon>Craniata</taxon>
        <taxon>Vertebrata</taxon>
        <taxon>Euteleostomi</taxon>
        <taxon>Archelosauria</taxon>
        <taxon>Archosauria</taxon>
        <taxon>Dinosauria</taxon>
        <taxon>Saurischia</taxon>
        <taxon>Theropoda</taxon>
        <taxon>Coelurosauria</taxon>
        <taxon>Aves</taxon>
        <taxon>Neognathae</taxon>
        <taxon>Galloanserae</taxon>
        <taxon>Anseriformes</taxon>
        <taxon>Anatidae</taxon>
        <taxon>Anatinae</taxon>
        <taxon>Anas</taxon>
    </lineage>
</organism>
<name>R0JPH9_ANAPL</name>
<feature type="region of interest" description="Disordered" evidence="1">
    <location>
        <begin position="44"/>
        <end position="69"/>
    </location>
</feature>
<accession>R0JPH9</accession>
<evidence type="ECO:0000313" key="2">
    <source>
        <dbReference type="EMBL" id="EOA99056.1"/>
    </source>
</evidence>
<feature type="compositionally biased region" description="Basic residues" evidence="1">
    <location>
        <begin position="639"/>
        <end position="654"/>
    </location>
</feature>
<protein>
    <submittedName>
        <fullName evidence="2">Uncharacterized protein</fullName>
    </submittedName>
</protein>
<feature type="region of interest" description="Disordered" evidence="1">
    <location>
        <begin position="153"/>
        <end position="191"/>
    </location>
</feature>
<sequence length="797" mass="85798">MAPVSREAPALTARLSAFRSCLPADPVINVCDNGAGIPQRIQRLEPGGRGRMRPGALRQAPEQPPRRCPNFSGIKPYPGTLSGGARANSWGDAAQRLRGARTRPPVPLTWHIPSLSPPFPSPNPPRRCVAGRAAARRSPQLSEYLMITWKAEEAEEREEQVPSATRPCRSPRCAPPKPKKPGSPAADAKRPSLLQEHQRDFTAGARKQGQAQPLMCTVGFTNRCCKLSASPSPGSAAAGSQSPSVGWPPVMSPGESRSYGRALLLPLRTPPLHALTVLRQKAAAAKPSGSACQPLLCLPAPEELGSPTPTRSCCRLQGRASTAQALQPQLHGQPGTQGGGIALLGVTAATPGTYEVPPRAPEQCFGSLGQHHLLPRWLLLVLVPSCTVKGEPRGEFPPGEARSRLLQQIAGSSRSRGSWHRMARAAQIHPASGGGRPAGCCAGPAAEHGQNPPKATGINSASSLYTNRAWPNSQKKLLKPRNWQGSEKKHMFQVTTKDSGTGTIAVARRPAGYEIMTEKVCCFHRHAPGRWGIHSFHLRGRNSARSTCSLCFLSQSLQTPHPVPPLRMPLGAPIVPKHCQDKSRGHWRARHKGNVLVALGKARLGLNQMATTQLNTEDKSTVKTKGNQKTKARWYHPAARRAHGHPQATPKHHSSPSITGRRPAPSCSTGMPQLLPILTQTRAIPIWLPFQNGAGAEATKEKEASATASSDQLIAEASRQQNVFSPQNKELTSLSLKVGTARTTGTARLHRASAFSLLPRSHAQFEAAAQKKERHMQKTLKEQKIYSLPRLSDAMDN</sequence>
<feature type="region of interest" description="Disordered" evidence="1">
    <location>
        <begin position="103"/>
        <end position="135"/>
    </location>
</feature>